<dbReference type="AlphaFoldDB" id="A0A644XK91"/>
<accession>A0A644XK91</accession>
<proteinExistence type="predicted"/>
<protein>
    <recommendedName>
        <fullName evidence="1">Pyridoxamine 5'-phosphate oxidase-like domain-containing protein</fullName>
    </recommendedName>
</protein>
<gene>
    <name evidence="2" type="ORF">SDC9_62991</name>
</gene>
<dbReference type="EMBL" id="VSSQ01002644">
    <property type="protein sequence ID" value="MPM16610.1"/>
    <property type="molecule type" value="Genomic_DNA"/>
</dbReference>
<dbReference type="SUPFAM" id="SSF50475">
    <property type="entry name" value="FMN-binding split barrel"/>
    <property type="match status" value="1"/>
</dbReference>
<organism evidence="2">
    <name type="scientific">bioreactor metagenome</name>
    <dbReference type="NCBI Taxonomy" id="1076179"/>
    <lineage>
        <taxon>unclassified sequences</taxon>
        <taxon>metagenomes</taxon>
        <taxon>ecological metagenomes</taxon>
    </lineage>
</organism>
<feature type="domain" description="Pyridoxamine 5'-phosphate oxidase-like" evidence="1">
    <location>
        <begin position="15"/>
        <end position="132"/>
    </location>
</feature>
<dbReference type="Pfam" id="PF22696">
    <property type="entry name" value="Putative_PNPOx_2"/>
    <property type="match status" value="1"/>
</dbReference>
<dbReference type="InterPro" id="IPR012349">
    <property type="entry name" value="Split_barrel_FMN-bd"/>
</dbReference>
<sequence length="143" mass="16184">MPSSMDYKIEFERMMETQTSIAIATAADGAPNVRIVNFYYDTELKTLYFSTFGDNRKAAELQKNPHVAFTTIPENGEEHVRVKTGIVRKSAVSVQAIKGKFLIKMPEYIMSIRDVLPALVLFEVTFDQADVVIDFEHMETIGI</sequence>
<evidence type="ECO:0000259" key="1">
    <source>
        <dbReference type="Pfam" id="PF22696"/>
    </source>
</evidence>
<reference evidence="2" key="1">
    <citation type="submission" date="2019-08" db="EMBL/GenBank/DDBJ databases">
        <authorList>
            <person name="Kucharzyk K."/>
            <person name="Murdoch R.W."/>
            <person name="Higgins S."/>
            <person name="Loffler F."/>
        </authorList>
    </citation>
    <scope>NUCLEOTIDE SEQUENCE</scope>
</reference>
<dbReference type="InterPro" id="IPR055196">
    <property type="entry name" value="Putative_PNPOx_2"/>
</dbReference>
<name>A0A644XK91_9ZZZZ</name>
<evidence type="ECO:0000313" key="2">
    <source>
        <dbReference type="EMBL" id="MPM16610.1"/>
    </source>
</evidence>
<comment type="caution">
    <text evidence="2">The sequence shown here is derived from an EMBL/GenBank/DDBJ whole genome shotgun (WGS) entry which is preliminary data.</text>
</comment>
<dbReference type="Gene3D" id="2.30.110.10">
    <property type="entry name" value="Electron Transport, Fmn-binding Protein, Chain A"/>
    <property type="match status" value="1"/>
</dbReference>